<comment type="caution">
    <text evidence="6">The sequence shown here is derived from an EMBL/GenBank/DDBJ whole genome shotgun (WGS) entry which is preliminary data.</text>
</comment>
<dbReference type="GO" id="GO:0016758">
    <property type="term" value="F:hexosyltransferase activity"/>
    <property type="evidence" value="ECO:0007669"/>
    <property type="project" value="UniProtKB-ARBA"/>
</dbReference>
<evidence type="ECO:0000259" key="5">
    <source>
        <dbReference type="Pfam" id="PF21036"/>
    </source>
</evidence>
<protein>
    <submittedName>
        <fullName evidence="6">DUF1205 domain-containing protein</fullName>
    </submittedName>
</protein>
<evidence type="ECO:0000259" key="4">
    <source>
        <dbReference type="Pfam" id="PF06722"/>
    </source>
</evidence>
<evidence type="ECO:0000256" key="3">
    <source>
        <dbReference type="ARBA" id="ARBA00022679"/>
    </source>
</evidence>
<dbReference type="Pfam" id="PF06722">
    <property type="entry name" value="EryCIII-like_C"/>
    <property type="match status" value="1"/>
</dbReference>
<accession>A0A372JMM6</accession>
<keyword evidence="3" id="KW-0808">Transferase</keyword>
<keyword evidence="2" id="KW-0328">Glycosyltransferase</keyword>
<evidence type="ECO:0000256" key="1">
    <source>
        <dbReference type="ARBA" id="ARBA00006962"/>
    </source>
</evidence>
<dbReference type="OrthoDB" id="5488434at2"/>
<dbReference type="InterPro" id="IPR002213">
    <property type="entry name" value="UDP_glucos_trans"/>
</dbReference>
<feature type="domain" description="Erythromycin biosynthesis protein CIII-like N-terminal" evidence="5">
    <location>
        <begin position="22"/>
        <end position="215"/>
    </location>
</feature>
<reference evidence="6 7" key="1">
    <citation type="submission" date="2018-08" db="EMBL/GenBank/DDBJ databases">
        <title>Actinomadura jelena sp. nov., a novel Actinomycete isolated from soil in Chad.</title>
        <authorList>
            <person name="Shi L."/>
        </authorList>
    </citation>
    <scope>NUCLEOTIDE SEQUENCE [LARGE SCALE GENOMIC DNA]</scope>
    <source>
        <strain evidence="6 7">NEAU-G17</strain>
    </source>
</reference>
<dbReference type="Proteomes" id="UP000261811">
    <property type="component" value="Unassembled WGS sequence"/>
</dbReference>
<gene>
    <name evidence="6" type="ORF">DZF91_13760</name>
</gene>
<dbReference type="GO" id="GO:0008194">
    <property type="term" value="F:UDP-glycosyltransferase activity"/>
    <property type="evidence" value="ECO:0007669"/>
    <property type="project" value="InterPro"/>
</dbReference>
<dbReference type="CDD" id="cd03784">
    <property type="entry name" value="GT1_Gtf-like"/>
    <property type="match status" value="1"/>
</dbReference>
<dbReference type="RefSeq" id="WP_117357863.1">
    <property type="nucleotide sequence ID" value="NZ_QURH01000235.1"/>
</dbReference>
<organism evidence="6 7">
    <name type="scientific">Actinomadura logoneensis</name>
    <dbReference type="NCBI Taxonomy" id="2293572"/>
    <lineage>
        <taxon>Bacteria</taxon>
        <taxon>Bacillati</taxon>
        <taxon>Actinomycetota</taxon>
        <taxon>Actinomycetes</taxon>
        <taxon>Streptosporangiales</taxon>
        <taxon>Thermomonosporaceae</taxon>
        <taxon>Actinomadura</taxon>
    </lineage>
</organism>
<dbReference type="InterPro" id="IPR050426">
    <property type="entry name" value="Glycosyltransferase_28"/>
</dbReference>
<dbReference type="Pfam" id="PF21036">
    <property type="entry name" value="EryCIII-like_N"/>
    <property type="match status" value="1"/>
</dbReference>
<dbReference type="Gene3D" id="3.40.50.2000">
    <property type="entry name" value="Glycogen Phosphorylase B"/>
    <property type="match status" value="2"/>
</dbReference>
<proteinExistence type="inferred from homology"/>
<dbReference type="PANTHER" id="PTHR48050:SF13">
    <property type="entry name" value="STEROL 3-BETA-GLUCOSYLTRANSFERASE UGT80A2"/>
    <property type="match status" value="1"/>
</dbReference>
<keyword evidence="7" id="KW-1185">Reference proteome</keyword>
<dbReference type="InterPro" id="IPR010610">
    <property type="entry name" value="EryCIII-like_C"/>
</dbReference>
<dbReference type="PANTHER" id="PTHR48050">
    <property type="entry name" value="STEROL 3-BETA-GLUCOSYLTRANSFERASE"/>
    <property type="match status" value="1"/>
</dbReference>
<dbReference type="GO" id="GO:0017000">
    <property type="term" value="P:antibiotic biosynthetic process"/>
    <property type="evidence" value="ECO:0007669"/>
    <property type="project" value="UniProtKB-ARBA"/>
</dbReference>
<dbReference type="EMBL" id="QURH01000235">
    <property type="protein sequence ID" value="RFU41076.1"/>
    <property type="molecule type" value="Genomic_DNA"/>
</dbReference>
<evidence type="ECO:0000313" key="6">
    <source>
        <dbReference type="EMBL" id="RFU41076.1"/>
    </source>
</evidence>
<dbReference type="SUPFAM" id="SSF53756">
    <property type="entry name" value="UDP-Glycosyltransferase/glycogen phosphorylase"/>
    <property type="match status" value="1"/>
</dbReference>
<comment type="similarity">
    <text evidence="1">Belongs to the glycosyltransferase 28 family.</text>
</comment>
<dbReference type="InterPro" id="IPR048284">
    <property type="entry name" value="EryCIII-like_N"/>
</dbReference>
<evidence type="ECO:0000313" key="7">
    <source>
        <dbReference type="Proteomes" id="UP000261811"/>
    </source>
</evidence>
<dbReference type="AlphaFoldDB" id="A0A372JMM6"/>
<evidence type="ECO:0000256" key="2">
    <source>
        <dbReference type="ARBA" id="ARBA00022676"/>
    </source>
</evidence>
<sequence>MRALFLSTPLESHLYPMVPLAWALRAAGHEVVVGTTGPALSVAGAGLDVIDIDPGGRRPSVADLNATRPDLVSKCATKVADGRPLLVEATRAYASDMIAAARLWGPDLVVHSQLQGGGPLAAAAVGVPAVEHATSLLRTDDFYELLPELLPEVFAAHGLDGLPERRGWIDVAPPSMAARRPGTWSMRYVPYNGGGRLPADLASRPEGRRVAVTVGTGVMAPNAERLLTRVLGVAERTDAEFVLLLGAGADAGGRLGDPPPNVRAVREWVPLRALLETCDGLVHHGGAGSTLAALDAGVPQVVIPSGAPNYIQAACVRDRGVGLVADLGDLDAALVDRALTDIRVRAAVRAVRAEMTALPSPADTVAWLTDLAARGSRAWRTR</sequence>
<name>A0A372JMM6_9ACTN</name>
<feature type="domain" description="Erythromycin biosynthesis protein CIII-like C-terminal" evidence="4">
    <location>
        <begin position="229"/>
        <end position="370"/>
    </location>
</feature>